<name>A0ABQ9F6S2_TEGGR</name>
<gene>
    <name evidence="1" type="ORF">KUTeg_010458</name>
</gene>
<evidence type="ECO:0000313" key="1">
    <source>
        <dbReference type="EMBL" id="KAJ8313085.1"/>
    </source>
</evidence>
<comment type="caution">
    <text evidence="1">The sequence shown here is derived from an EMBL/GenBank/DDBJ whole genome shotgun (WGS) entry which is preliminary data.</text>
</comment>
<dbReference type="EMBL" id="JARBDR010000440">
    <property type="protein sequence ID" value="KAJ8313085.1"/>
    <property type="molecule type" value="Genomic_DNA"/>
</dbReference>
<keyword evidence="2" id="KW-1185">Reference proteome</keyword>
<dbReference type="Gene3D" id="2.40.50.140">
    <property type="entry name" value="Nucleic acid-binding proteins"/>
    <property type="match status" value="2"/>
</dbReference>
<accession>A0ABQ9F6S2</accession>
<reference evidence="1 2" key="1">
    <citation type="submission" date="2022-12" db="EMBL/GenBank/DDBJ databases">
        <title>Chromosome-level genome of Tegillarca granosa.</title>
        <authorList>
            <person name="Kim J."/>
        </authorList>
    </citation>
    <scope>NUCLEOTIDE SEQUENCE [LARGE SCALE GENOMIC DNA]</scope>
    <source>
        <strain evidence="1">Teg-2019</strain>
        <tissue evidence="1">Adductor muscle</tissue>
    </source>
</reference>
<evidence type="ECO:0000313" key="2">
    <source>
        <dbReference type="Proteomes" id="UP001217089"/>
    </source>
</evidence>
<dbReference type="Proteomes" id="UP001217089">
    <property type="component" value="Unassembled WGS sequence"/>
</dbReference>
<dbReference type="SUPFAM" id="SSF50249">
    <property type="entry name" value="Nucleic acid-binding proteins"/>
    <property type="match status" value="1"/>
</dbReference>
<dbReference type="InterPro" id="IPR012340">
    <property type="entry name" value="NA-bd_OB-fold"/>
</dbReference>
<organism evidence="1 2">
    <name type="scientific">Tegillarca granosa</name>
    <name type="common">Malaysian cockle</name>
    <name type="synonym">Anadara granosa</name>
    <dbReference type="NCBI Taxonomy" id="220873"/>
    <lineage>
        <taxon>Eukaryota</taxon>
        <taxon>Metazoa</taxon>
        <taxon>Spiralia</taxon>
        <taxon>Lophotrochozoa</taxon>
        <taxon>Mollusca</taxon>
        <taxon>Bivalvia</taxon>
        <taxon>Autobranchia</taxon>
        <taxon>Pteriomorphia</taxon>
        <taxon>Arcoida</taxon>
        <taxon>Arcoidea</taxon>
        <taxon>Arcidae</taxon>
        <taxon>Tegillarca</taxon>
    </lineage>
</organism>
<proteinExistence type="predicted"/>
<sequence>MTMTLASVLSKPAGPYDLPLKVKVIMVDKVVDYKNGNGETKQSLDFVVSDSTRIGRVRNYDSSKNSVIKAGNSLIIRNYITKGSGNAKLVITANSKLYKTTEEEAVENAELLAKQELHPPPAPEVTLKDVQRSPMKSLVSIKGQVVQEEMAQTVMAFNKPSTVKGFIIQNDDTKCRVSLWRDLAAKDIKTGDYVSITNVIVGQWNREVSLSSTTSTKIEVLSSLHRHCKTACNIKYTRLL</sequence>
<protein>
    <submittedName>
        <fullName evidence="1">Uncharacterized protein</fullName>
    </submittedName>
</protein>